<feature type="compositionally biased region" description="Basic residues" evidence="1">
    <location>
        <begin position="208"/>
        <end position="217"/>
    </location>
</feature>
<protein>
    <recommendedName>
        <fullName evidence="2">C2 domain-containing protein</fullName>
    </recommendedName>
</protein>
<dbReference type="InterPro" id="IPR000008">
    <property type="entry name" value="C2_dom"/>
</dbReference>
<reference evidence="3" key="2">
    <citation type="submission" date="2025-09" db="UniProtKB">
        <authorList>
            <consortium name="Ensembl"/>
        </authorList>
    </citation>
    <scope>IDENTIFICATION</scope>
</reference>
<dbReference type="Pfam" id="PF25321">
    <property type="entry name" value="PH_RASGAP"/>
    <property type="match status" value="1"/>
</dbReference>
<dbReference type="PANTHER" id="PTHR10194:SF96">
    <property type="entry name" value="RAS PROTEIN ACTIVATOR LIKE-3"/>
    <property type="match status" value="1"/>
</dbReference>
<organism evidence="3 4">
    <name type="scientific">Nothoprocta perdicaria</name>
    <name type="common">Chilean tinamou</name>
    <name type="synonym">Crypturus perdicarius</name>
    <dbReference type="NCBI Taxonomy" id="30464"/>
    <lineage>
        <taxon>Eukaryota</taxon>
        <taxon>Metazoa</taxon>
        <taxon>Chordata</taxon>
        <taxon>Craniata</taxon>
        <taxon>Vertebrata</taxon>
        <taxon>Euteleostomi</taxon>
        <taxon>Archelosauria</taxon>
        <taxon>Archosauria</taxon>
        <taxon>Dinosauria</taxon>
        <taxon>Saurischia</taxon>
        <taxon>Theropoda</taxon>
        <taxon>Coelurosauria</taxon>
        <taxon>Aves</taxon>
        <taxon>Palaeognathae</taxon>
        <taxon>Tinamiformes</taxon>
        <taxon>Tinamidae</taxon>
        <taxon>Nothoprocta</taxon>
    </lineage>
</organism>
<dbReference type="InterPro" id="IPR057606">
    <property type="entry name" value="SynGAP1-like_PH"/>
</dbReference>
<evidence type="ECO:0000313" key="4">
    <source>
        <dbReference type="Proteomes" id="UP000694420"/>
    </source>
</evidence>
<dbReference type="SUPFAM" id="SSF49562">
    <property type="entry name" value="C2 domain (Calcium/lipid-binding domain, CaLB)"/>
    <property type="match status" value="1"/>
</dbReference>
<feature type="region of interest" description="Disordered" evidence="1">
    <location>
        <begin position="80"/>
        <end position="99"/>
    </location>
</feature>
<feature type="region of interest" description="Disordered" evidence="1">
    <location>
        <begin position="173"/>
        <end position="247"/>
    </location>
</feature>
<dbReference type="InterPro" id="IPR039360">
    <property type="entry name" value="Ras_GTPase"/>
</dbReference>
<name>A0A8C7A2V2_NOTPE</name>
<dbReference type="Proteomes" id="UP000694420">
    <property type="component" value="Unplaced"/>
</dbReference>
<evidence type="ECO:0000256" key="1">
    <source>
        <dbReference type="SAM" id="MobiDB-lite"/>
    </source>
</evidence>
<evidence type="ECO:0000313" key="3">
    <source>
        <dbReference type="Ensembl" id="ENSNPEP00000019421.1"/>
    </source>
</evidence>
<keyword evidence="4" id="KW-1185">Reference proteome</keyword>
<dbReference type="AlphaFoldDB" id="A0A8C7A2V2"/>
<dbReference type="Gene3D" id="1.10.506.20">
    <property type="match status" value="1"/>
</dbReference>
<sequence>MELEKPLVGPDTLLKTYKWREAERASASPGSRRWARLQGWKRSYSQPESDGAEDAVGKGGSGTTGAAKASARRSLFQRAFSAPSKVAKEPRGGEGGKTTLQKYLRSMSKKKGPVESGARAERVAHDALAPENSPVVPPILAPVPDAPVWDVSNFSLVDGHLVLVGREEEVRLGGTHGGAQGATKAGAMVAPDPSPKEHRSRPQGLLWKRLRERKVRGGARAEPPGADGERAPSRSGSRESLLPPPSVTELDLSGDNVIVRPVHGSLVGERFCFQVITGEGSRSFGCASLAERDRWIENLRRTVQPNKDNRERVELALTLWVYEARDVPPRRRLRCQLHLDGALYARTTAKAAGAGGELFWGELFQLAALPRARTLTLALCRDEPGRPREPVASVAVPLSELVASARQPLERWYPLSGWDRERAPAVRVRGRYQEVRVLPIVRYKELAEFITFHYRELCARLEPLIAARHKEELAGALVRVLQSTGKAKVERVLLGVLLAWPGVVGTWWGWGEMGIAQGGMDTAGLR</sequence>
<accession>A0A8C7A2V2</accession>
<feature type="domain" description="C2" evidence="2">
    <location>
        <begin position="295"/>
        <end position="413"/>
    </location>
</feature>
<proteinExistence type="predicted"/>
<reference evidence="3" key="1">
    <citation type="submission" date="2025-08" db="UniProtKB">
        <authorList>
            <consortium name="Ensembl"/>
        </authorList>
    </citation>
    <scope>IDENTIFICATION</scope>
</reference>
<dbReference type="CDD" id="cd04013">
    <property type="entry name" value="C2_SynGAP_like"/>
    <property type="match status" value="1"/>
</dbReference>
<dbReference type="PANTHER" id="PTHR10194">
    <property type="entry name" value="RAS GTPASE-ACTIVATING PROTEINS"/>
    <property type="match status" value="1"/>
</dbReference>
<evidence type="ECO:0000259" key="2">
    <source>
        <dbReference type="PROSITE" id="PS50004"/>
    </source>
</evidence>
<dbReference type="Ensembl" id="ENSNPET00000019920.1">
    <property type="protein sequence ID" value="ENSNPEP00000019421.1"/>
    <property type="gene ID" value="ENSNPEG00000014478.1"/>
</dbReference>
<feature type="region of interest" description="Disordered" evidence="1">
    <location>
        <begin position="22"/>
        <end position="72"/>
    </location>
</feature>
<dbReference type="PROSITE" id="PS50004">
    <property type="entry name" value="C2"/>
    <property type="match status" value="1"/>
</dbReference>
<dbReference type="InterPro" id="IPR035892">
    <property type="entry name" value="C2_domain_sf"/>
</dbReference>
<dbReference type="SUPFAM" id="SSF50729">
    <property type="entry name" value="PH domain-like"/>
    <property type="match status" value="1"/>
</dbReference>